<keyword evidence="1" id="KW-0472">Membrane</keyword>
<keyword evidence="1" id="KW-1133">Transmembrane helix</keyword>
<reference evidence="5" key="2">
    <citation type="submission" date="2015-05" db="EMBL/GenBank/DDBJ databases">
        <title>Complete genome sequence of Halanaeroarchaeum sulfurireducens type strain M27-SA2, a sulfate-reducer haloarchaeon from marine anoxic lake Medee.</title>
        <authorList>
            <person name="Messina E."/>
            <person name="Kublanov I.V."/>
            <person name="Toshchakov S."/>
            <person name="Arcadi E."/>
            <person name="La Spada G."/>
            <person name="La Cono V."/>
            <person name="Yakimov M.M."/>
        </authorList>
    </citation>
    <scope>NUCLEOTIDE SEQUENCE [LARGE SCALE GENOMIC DNA]</scope>
    <source>
        <strain evidence="5">M27-SA2</strain>
    </source>
</reference>
<dbReference type="OrthoDB" id="322944at2157"/>
<keyword evidence="1" id="KW-0812">Transmembrane</keyword>
<accession>A0A0F7PFB9</accession>
<dbReference type="Pfam" id="PF09834">
    <property type="entry name" value="DUF2061"/>
    <property type="match status" value="1"/>
</dbReference>
<dbReference type="AlphaFoldDB" id="A0A0F7PFB9"/>
<proteinExistence type="predicted"/>
<evidence type="ECO:0000313" key="5">
    <source>
        <dbReference type="Proteomes" id="UP000060390"/>
    </source>
</evidence>
<feature type="transmembrane region" description="Helical" evidence="1">
    <location>
        <begin position="12"/>
        <end position="30"/>
    </location>
</feature>
<evidence type="ECO:0000313" key="6">
    <source>
        <dbReference type="Proteomes" id="UP000069906"/>
    </source>
</evidence>
<evidence type="ECO:0000256" key="1">
    <source>
        <dbReference type="SAM" id="Phobius"/>
    </source>
</evidence>
<organism evidence="3 6">
    <name type="scientific">Halanaeroarchaeum sulfurireducens</name>
    <dbReference type="NCBI Taxonomy" id="1604004"/>
    <lineage>
        <taxon>Archaea</taxon>
        <taxon>Methanobacteriati</taxon>
        <taxon>Methanobacteriota</taxon>
        <taxon>Stenosarchaea group</taxon>
        <taxon>Halobacteria</taxon>
        <taxon>Halobacteriales</taxon>
        <taxon>Halobacteriaceae</taxon>
        <taxon>Halanaeroarchaeum</taxon>
    </lineage>
</organism>
<name>A0A0F7PFB9_9EURY</name>
<keyword evidence="6" id="KW-1185">Reference proteome</keyword>
<dbReference type="Proteomes" id="UP000060390">
    <property type="component" value="Chromosome"/>
</dbReference>
<reference evidence="3 6" key="1">
    <citation type="journal article" date="2015" name="ISME J.">
        <title>Elemental sulfur and acetate can support life of a novel strictly anaerobic haloarchaeon.</title>
        <authorList>
            <person name="Sorokin D.Y."/>
            <person name="Kublanov I.V."/>
            <person name="Gavrilov S.N."/>
            <person name="Rojo D."/>
            <person name="Roman P."/>
            <person name="Golyshin P.N."/>
            <person name="Slepak V.Z."/>
            <person name="Smedile F."/>
            <person name="Ferrer M."/>
            <person name="Messina E."/>
            <person name="La Cono V."/>
            <person name="Yakimov M.M."/>
        </authorList>
    </citation>
    <scope>NUCLEOTIDE SEQUENCE [LARGE SCALE GENOMIC DNA]</scope>
    <source>
        <strain evidence="3 6">HSR2</strain>
    </source>
</reference>
<dbReference type="HOGENOM" id="CLU_160691_3_1_2"/>
<gene>
    <name evidence="4" type="ORF">HLASA_1526</name>
    <name evidence="3" type="ORF">HLASF_1539</name>
</gene>
<dbReference type="KEGG" id="hsu:HLASF_1539"/>
<evidence type="ECO:0000313" key="4">
    <source>
        <dbReference type="EMBL" id="ALG82412.1"/>
    </source>
</evidence>
<sequence length="71" mass="7793">MQSHRRSIAKAASYRVFATGTVFAIALMFTGSLAPAAKIGLTAAVAKTTLYYLWERVWNRIAWGRAATESN</sequence>
<dbReference type="RefSeq" id="WP_050048716.1">
    <property type="nucleotide sequence ID" value="NZ_CP008874.1"/>
</dbReference>
<reference evidence="4 5" key="3">
    <citation type="journal article" date="2016" name="Stand. Genomic Sci.">
        <title>Complete genome sequence of 'Halanaeroarchaeum sulfurireducens' M27-SA2, a sulfur-reducing and acetate-oxidizing haloarchaeon from the deep-sea hypersaline anoxic lake Medee.</title>
        <authorList>
            <person name="Messina E."/>
            <person name="Sorokin D.Y."/>
            <person name="Kublanov I.V."/>
            <person name="Toshchakov S."/>
            <person name="Lopatina A."/>
            <person name="Arcadi E."/>
            <person name="Smedile F."/>
            <person name="La Spada G."/>
            <person name="La Cono V."/>
            <person name="Yakimov M.M."/>
        </authorList>
    </citation>
    <scope>NUCLEOTIDE SEQUENCE [LARGE SCALE GENOMIC DNA]</scope>
    <source>
        <strain evidence="4 5">M27-SA2</strain>
    </source>
</reference>
<dbReference type="EMBL" id="CP008874">
    <property type="protein sequence ID" value="AKH98018.1"/>
    <property type="molecule type" value="Genomic_DNA"/>
</dbReference>
<dbReference type="GeneID" id="26010866"/>
<dbReference type="KEGG" id="hsf:HLASA_1526"/>
<feature type="domain" description="DUF2061" evidence="2">
    <location>
        <begin position="8"/>
        <end position="59"/>
    </location>
</feature>
<dbReference type="STRING" id="1604004.HLASA_1526"/>
<evidence type="ECO:0000313" key="3">
    <source>
        <dbReference type="EMBL" id="AKH98018.1"/>
    </source>
</evidence>
<dbReference type="InterPro" id="IPR018638">
    <property type="entry name" value="DUF2061_membrane"/>
</dbReference>
<protein>
    <recommendedName>
        <fullName evidence="2">DUF2061 domain-containing protein</fullName>
    </recommendedName>
</protein>
<dbReference type="EMBL" id="CP011564">
    <property type="protein sequence ID" value="ALG82412.1"/>
    <property type="molecule type" value="Genomic_DNA"/>
</dbReference>
<evidence type="ECO:0000259" key="2">
    <source>
        <dbReference type="Pfam" id="PF09834"/>
    </source>
</evidence>
<dbReference type="Proteomes" id="UP000069906">
    <property type="component" value="Chromosome"/>
</dbReference>